<reference evidence="3 4" key="1">
    <citation type="submission" date="2018-10" db="EMBL/GenBank/DDBJ databases">
        <title>Co-occurring genomic capacity for anaerobic methane metabolism and dissimilatory sulfite reduction discovered in the Korarchaeota.</title>
        <authorList>
            <person name="Mckay L.J."/>
            <person name="Dlakic M."/>
            <person name="Fields M.W."/>
            <person name="Delmont T.O."/>
            <person name="Eren A.M."/>
            <person name="Jay Z.J."/>
            <person name="Klingelsmith K.B."/>
            <person name="Rusch D.B."/>
            <person name="Inskeep W.P."/>
        </authorList>
    </citation>
    <scope>NUCLEOTIDE SEQUENCE [LARGE SCALE GENOMIC DNA]</scope>
    <source>
        <strain evidence="3 4">WS</strain>
    </source>
</reference>
<evidence type="ECO:0000313" key="4">
    <source>
        <dbReference type="Proteomes" id="UP000278149"/>
    </source>
</evidence>
<evidence type="ECO:0000259" key="1">
    <source>
        <dbReference type="Pfam" id="PF07992"/>
    </source>
</evidence>
<dbReference type="InterPro" id="IPR006004">
    <property type="entry name" value="SudA-like"/>
</dbReference>
<feature type="domain" description="Dihydroprymidine dehydrogenase" evidence="2">
    <location>
        <begin position="23"/>
        <end position="135"/>
    </location>
</feature>
<dbReference type="Pfam" id="PF07992">
    <property type="entry name" value="Pyr_redox_2"/>
    <property type="match status" value="1"/>
</dbReference>
<dbReference type="AlphaFoldDB" id="A0A429G1L7"/>
<dbReference type="Gene3D" id="3.50.50.60">
    <property type="entry name" value="FAD/NAD(P)-binding domain"/>
    <property type="match status" value="1"/>
</dbReference>
<dbReference type="InterPro" id="IPR023753">
    <property type="entry name" value="FAD/NAD-binding_dom"/>
</dbReference>
<dbReference type="PRINTS" id="PR00469">
    <property type="entry name" value="PNDRDTASEII"/>
</dbReference>
<name>A0A429G1L7_9CREN</name>
<dbReference type="Gene3D" id="1.10.1060.10">
    <property type="entry name" value="Alpha-helical ferredoxin"/>
    <property type="match status" value="1"/>
</dbReference>
<gene>
    <name evidence="3" type="primary">gltA</name>
    <name evidence="3" type="ORF">D9Q81_07790</name>
</gene>
<dbReference type="PRINTS" id="PR00368">
    <property type="entry name" value="FADPNR"/>
</dbReference>
<evidence type="ECO:0000313" key="3">
    <source>
        <dbReference type="EMBL" id="RSN67686.1"/>
    </source>
</evidence>
<dbReference type="GO" id="GO:0051536">
    <property type="term" value="F:iron-sulfur cluster binding"/>
    <property type="evidence" value="ECO:0007669"/>
    <property type="project" value="InterPro"/>
</dbReference>
<dbReference type="PANTHER" id="PTHR42783">
    <property type="entry name" value="GLUTAMATE SYNTHASE [NADPH] SMALL CHAIN"/>
    <property type="match status" value="1"/>
</dbReference>
<dbReference type="EC" id="1.4.1.13" evidence="3"/>
<dbReference type="RefSeq" id="WP_125742540.1">
    <property type="nucleotide sequence ID" value="NZ_RCOR01000042.1"/>
</dbReference>
<comment type="caution">
    <text evidence="3">The sequence shown here is derived from an EMBL/GenBank/DDBJ whole genome shotgun (WGS) entry which is preliminary data.</text>
</comment>
<evidence type="ECO:0000259" key="2">
    <source>
        <dbReference type="Pfam" id="PF14691"/>
    </source>
</evidence>
<dbReference type="EMBL" id="RCOR01000042">
    <property type="protein sequence ID" value="RSN67686.1"/>
    <property type="molecule type" value="Genomic_DNA"/>
</dbReference>
<dbReference type="InterPro" id="IPR036188">
    <property type="entry name" value="FAD/NAD-bd_sf"/>
</dbReference>
<accession>A0A429G1L7</accession>
<dbReference type="GO" id="GO:0004355">
    <property type="term" value="F:glutamate synthase (NADPH) activity"/>
    <property type="evidence" value="ECO:0007669"/>
    <property type="project" value="UniProtKB-EC"/>
</dbReference>
<dbReference type="Pfam" id="PF14691">
    <property type="entry name" value="Fer4_20"/>
    <property type="match status" value="1"/>
</dbReference>
<keyword evidence="3" id="KW-0560">Oxidoreductase</keyword>
<dbReference type="NCBIfam" id="TIGR01316">
    <property type="entry name" value="gltA"/>
    <property type="match status" value="1"/>
</dbReference>
<dbReference type="Proteomes" id="UP000278149">
    <property type="component" value="Unassembled WGS sequence"/>
</dbReference>
<dbReference type="InterPro" id="IPR009051">
    <property type="entry name" value="Helical_ferredxn"/>
</dbReference>
<dbReference type="PANTHER" id="PTHR42783:SF3">
    <property type="entry name" value="GLUTAMATE SYNTHASE [NADPH] SMALL CHAIN-RELATED"/>
    <property type="match status" value="1"/>
</dbReference>
<dbReference type="SUPFAM" id="SSF51971">
    <property type="entry name" value="Nucleotide-binding domain"/>
    <property type="match status" value="1"/>
</dbReference>
<dbReference type="SUPFAM" id="SSF46548">
    <property type="entry name" value="alpha-helical ferredoxin"/>
    <property type="match status" value="1"/>
</dbReference>
<feature type="domain" description="FAD/NAD(P)-binding" evidence="1">
    <location>
        <begin position="149"/>
        <end position="454"/>
    </location>
</feature>
<dbReference type="Gene3D" id="3.40.50.720">
    <property type="entry name" value="NAD(P)-binding Rossmann-like Domain"/>
    <property type="match status" value="1"/>
</dbReference>
<dbReference type="InterPro" id="IPR028261">
    <property type="entry name" value="DPD_II"/>
</dbReference>
<sequence>MSAGRREVKKVRVPVPEQDPHVRIHNFNEVALGYSLEQAMEEASRCLQCHVKVAPCIKNCPVLVNVPGFIKKILEGDMKGALEVIMETNSLPGITGRVCPQEEQCEMNCIMGKLGDKINIGKLERFVADYAREHGIRPEVKIAPPTGKRVAIVGSGPAGLTAAADLRKMGHEVVIYEALHEPGGVLVYGIPEFRLPKEIVRYEVEFLKSIGVKIYTDVVIGKTLSLYDLLEEFDAVFLGTGAGTPNFLNVPGVNCLGIYSANEFLTRVNLMKAYLFPDYDTPIKRGKRLAVIGGGNTAMDSARSGLRIGYEEVYILYRRTRELMTARIEEIGHAEEEGVKFMFLVNPVAFKCDENGWVRAVTLIRNELGEPDESGRRRPIPIPGSEFDLEVDAVVIAIGQRPNRILYQEVPELEVSRNGTIIVDEKYRSTLRGVFAGGDAIRGEATVVLAMGDGKRAAMAIDEYLRTGEWPEKIVPMKLAQAD</sequence>
<proteinExistence type="predicted"/>
<protein>
    <submittedName>
        <fullName evidence="3">NADPH-dependent glutamate synthase</fullName>
        <ecNumber evidence="3">1.4.1.13</ecNumber>
    </submittedName>
</protein>
<organism evidence="3 4">
    <name type="scientific">Candidatus Korarchaeum cryptofilum</name>
    <dbReference type="NCBI Taxonomy" id="498846"/>
    <lineage>
        <taxon>Archaea</taxon>
        <taxon>Thermoproteota</taxon>
        <taxon>Candidatus Korarchaeia</taxon>
        <taxon>Candidatus Korarchaeales</taxon>
        <taxon>Candidatus Korarchaeaceae</taxon>
        <taxon>Candidatus Korarchaeum</taxon>
    </lineage>
</organism>